<evidence type="ECO:0008006" key="4">
    <source>
        <dbReference type="Google" id="ProtNLM"/>
    </source>
</evidence>
<proteinExistence type="predicted"/>
<name>A0ABR1SYC6_9PEZI</name>
<evidence type="ECO:0000256" key="1">
    <source>
        <dbReference type="SAM" id="MobiDB-lite"/>
    </source>
</evidence>
<sequence length="209" mass="23922">MSRHHNDDAPDTSDATRSSKREKINHSSDAEDDAETDYDFDEDDRADENSTWENLRRLVEHLESISGASTVAPKAVPLHAYLVHRDLHCLNILVQEDQELSRDQGVDQGEGQNEEPITQQPVTVKALLNWDFVLTSPDLLWYDYPPKVKRQFLCMGSPWEPDPTTWHFPLSCLFDPRADGEGELGMSMVREALSKERNRKKANSFPWTS</sequence>
<feature type="compositionally biased region" description="Basic and acidic residues" evidence="1">
    <location>
        <begin position="17"/>
        <end position="29"/>
    </location>
</feature>
<gene>
    <name evidence="2" type="ORF">PG993_007741</name>
</gene>
<evidence type="ECO:0000313" key="3">
    <source>
        <dbReference type="Proteomes" id="UP001444661"/>
    </source>
</evidence>
<dbReference type="Proteomes" id="UP001444661">
    <property type="component" value="Unassembled WGS sequence"/>
</dbReference>
<comment type="caution">
    <text evidence="2">The sequence shown here is derived from an EMBL/GenBank/DDBJ whole genome shotgun (WGS) entry which is preliminary data.</text>
</comment>
<feature type="compositionally biased region" description="Acidic residues" evidence="1">
    <location>
        <begin position="30"/>
        <end position="46"/>
    </location>
</feature>
<protein>
    <recommendedName>
        <fullName evidence="4">Aminoglycoside phosphotransferase domain-containing protein</fullName>
    </recommendedName>
</protein>
<organism evidence="2 3">
    <name type="scientific">Apiospora rasikravindrae</name>
    <dbReference type="NCBI Taxonomy" id="990691"/>
    <lineage>
        <taxon>Eukaryota</taxon>
        <taxon>Fungi</taxon>
        <taxon>Dikarya</taxon>
        <taxon>Ascomycota</taxon>
        <taxon>Pezizomycotina</taxon>
        <taxon>Sordariomycetes</taxon>
        <taxon>Xylariomycetidae</taxon>
        <taxon>Amphisphaeriales</taxon>
        <taxon>Apiosporaceae</taxon>
        <taxon>Apiospora</taxon>
    </lineage>
</organism>
<evidence type="ECO:0000313" key="2">
    <source>
        <dbReference type="EMBL" id="KAK8039330.1"/>
    </source>
</evidence>
<reference evidence="2 3" key="1">
    <citation type="submission" date="2023-01" db="EMBL/GenBank/DDBJ databases">
        <title>Analysis of 21 Apiospora genomes using comparative genomics revels a genus with tremendous synthesis potential of carbohydrate active enzymes and secondary metabolites.</title>
        <authorList>
            <person name="Sorensen T."/>
        </authorList>
    </citation>
    <scope>NUCLEOTIDE SEQUENCE [LARGE SCALE GENOMIC DNA]</scope>
    <source>
        <strain evidence="2 3">CBS 33761</strain>
    </source>
</reference>
<dbReference type="EMBL" id="JAQQWK010000006">
    <property type="protein sequence ID" value="KAK8039330.1"/>
    <property type="molecule type" value="Genomic_DNA"/>
</dbReference>
<keyword evidence="3" id="KW-1185">Reference proteome</keyword>
<feature type="region of interest" description="Disordered" evidence="1">
    <location>
        <begin position="1"/>
        <end position="46"/>
    </location>
</feature>
<accession>A0ABR1SYC6</accession>